<dbReference type="GO" id="GO:0046653">
    <property type="term" value="P:tetrahydrofolate metabolic process"/>
    <property type="evidence" value="ECO:0007669"/>
    <property type="project" value="TreeGrafter"/>
</dbReference>
<evidence type="ECO:0000313" key="6">
    <source>
        <dbReference type="EMBL" id="QGP91132.1"/>
    </source>
</evidence>
<keyword evidence="7" id="KW-1185">Reference proteome</keyword>
<dbReference type="GO" id="GO:0005829">
    <property type="term" value="C:cytosol"/>
    <property type="evidence" value="ECO:0007669"/>
    <property type="project" value="TreeGrafter"/>
</dbReference>
<dbReference type="PROSITE" id="PS51337">
    <property type="entry name" value="B12_BINDING_NTER"/>
    <property type="match status" value="1"/>
</dbReference>
<dbReference type="AlphaFoldDB" id="A0A6I5ZMM2"/>
<comment type="similarity">
    <text evidence="1">Belongs to the methylamine corrinoid protein family.</text>
</comment>
<dbReference type="RefSeq" id="WP_156271555.1">
    <property type="nucleotide sequence ID" value="NZ_CP046244.1"/>
</dbReference>
<dbReference type="EMBL" id="CP046244">
    <property type="protein sequence ID" value="QGP91132.1"/>
    <property type="molecule type" value="Genomic_DNA"/>
</dbReference>
<dbReference type="CDD" id="cd02070">
    <property type="entry name" value="corrinoid_protein_B12-BD"/>
    <property type="match status" value="1"/>
</dbReference>
<evidence type="ECO:0000259" key="4">
    <source>
        <dbReference type="PROSITE" id="PS51332"/>
    </source>
</evidence>
<dbReference type="GO" id="GO:0031419">
    <property type="term" value="F:cobalamin binding"/>
    <property type="evidence" value="ECO:0007669"/>
    <property type="project" value="InterPro"/>
</dbReference>
<keyword evidence="6" id="KW-0489">Methyltransferase</keyword>
<dbReference type="GO" id="GO:0032259">
    <property type="term" value="P:methylation"/>
    <property type="evidence" value="ECO:0007669"/>
    <property type="project" value="UniProtKB-KW"/>
</dbReference>
<dbReference type="EC" id="2.1.1.13" evidence="6"/>
<dbReference type="SUPFAM" id="SSF52242">
    <property type="entry name" value="Cobalamin (vitamin B12)-binding domain"/>
    <property type="match status" value="1"/>
</dbReference>
<dbReference type="Proteomes" id="UP000425916">
    <property type="component" value="Chromosome"/>
</dbReference>
<evidence type="ECO:0000313" key="7">
    <source>
        <dbReference type="Proteomes" id="UP000425916"/>
    </source>
</evidence>
<feature type="domain" description="B12-binding" evidence="4">
    <location>
        <begin position="86"/>
        <end position="208"/>
    </location>
</feature>
<dbReference type="Gene3D" id="1.10.1240.10">
    <property type="entry name" value="Methionine synthase domain"/>
    <property type="match status" value="1"/>
</dbReference>
<dbReference type="PANTHER" id="PTHR45833">
    <property type="entry name" value="METHIONINE SYNTHASE"/>
    <property type="match status" value="1"/>
</dbReference>
<proteinExistence type="inferred from homology"/>
<dbReference type="PROSITE" id="PS51332">
    <property type="entry name" value="B12_BINDING"/>
    <property type="match status" value="1"/>
</dbReference>
<evidence type="ECO:0000256" key="3">
    <source>
        <dbReference type="ARBA" id="ARBA00023285"/>
    </source>
</evidence>
<dbReference type="GO" id="GO:0050667">
    <property type="term" value="P:homocysteine metabolic process"/>
    <property type="evidence" value="ECO:0007669"/>
    <property type="project" value="TreeGrafter"/>
</dbReference>
<dbReference type="Gene3D" id="3.40.50.280">
    <property type="entry name" value="Cobalamin-binding domain"/>
    <property type="match status" value="1"/>
</dbReference>
<dbReference type="GO" id="GO:0046872">
    <property type="term" value="F:metal ion binding"/>
    <property type="evidence" value="ECO:0007669"/>
    <property type="project" value="UniProtKB-KW"/>
</dbReference>
<protein>
    <submittedName>
        <fullName evidence="6">Methionine synthase</fullName>
        <ecNumber evidence="6">2.1.1.13</ecNumber>
    </submittedName>
</protein>
<gene>
    <name evidence="6" type="primary">metH_1</name>
    <name evidence="6" type="ORF">MGLY_04570</name>
</gene>
<name>A0A6I5ZMM2_9FIRM</name>
<dbReference type="InterPro" id="IPR050554">
    <property type="entry name" value="Met_Synthase/Corrinoid"/>
</dbReference>
<evidence type="ECO:0000256" key="2">
    <source>
        <dbReference type="ARBA" id="ARBA00022723"/>
    </source>
</evidence>
<dbReference type="InterPro" id="IPR036724">
    <property type="entry name" value="Cobalamin-bd_sf"/>
</dbReference>
<dbReference type="SMART" id="SM01018">
    <property type="entry name" value="B12-binding_2"/>
    <property type="match status" value="1"/>
</dbReference>
<keyword evidence="6" id="KW-0808">Transferase</keyword>
<keyword evidence="3" id="KW-0170">Cobalt</keyword>
<dbReference type="Pfam" id="PF02607">
    <property type="entry name" value="B12-binding_2"/>
    <property type="match status" value="1"/>
</dbReference>
<dbReference type="PANTHER" id="PTHR45833:SF1">
    <property type="entry name" value="METHIONINE SYNTHASE"/>
    <property type="match status" value="1"/>
</dbReference>
<dbReference type="InterPro" id="IPR006158">
    <property type="entry name" value="Cobalamin-bd"/>
</dbReference>
<feature type="domain" description="B12-binding N-terminal" evidence="5">
    <location>
        <begin position="1"/>
        <end position="84"/>
    </location>
</feature>
<dbReference type="FunFam" id="3.40.50.280:FF:000003">
    <property type="entry name" value="Dimethylamine methyltransferase corrinoid protein"/>
    <property type="match status" value="1"/>
</dbReference>
<sequence length="208" mass="22583">MTALAEALRDLNEKKVYELVDKMLEQGASPEKIISECNEGMVAVGDLFASNQYFLTELMFSAEIMKEVMQKLEPLMESSGVAERSAGTVVIGTVKNDIHDIGKNIVVSLLRSHGFKVVDLGVDVPAEKFVEAVRETGAKVLGLSALLNSTYPEMKNVVEAITEAGLREQVKIIIGGTICNETVRKFTGADFYANDAVTGVKICKSVYS</sequence>
<evidence type="ECO:0000256" key="1">
    <source>
        <dbReference type="ARBA" id="ARBA00010854"/>
    </source>
</evidence>
<evidence type="ECO:0000259" key="5">
    <source>
        <dbReference type="PROSITE" id="PS51337"/>
    </source>
</evidence>
<keyword evidence="2" id="KW-0479">Metal-binding</keyword>
<dbReference type="Pfam" id="PF02310">
    <property type="entry name" value="B12-binding"/>
    <property type="match status" value="1"/>
</dbReference>
<dbReference type="InterPro" id="IPR003759">
    <property type="entry name" value="Cbl-bd_cap"/>
</dbReference>
<dbReference type="InterPro" id="IPR036594">
    <property type="entry name" value="Meth_synthase_dom"/>
</dbReference>
<accession>A0A6I5ZMM2</accession>
<dbReference type="SUPFAM" id="SSF47644">
    <property type="entry name" value="Methionine synthase domain"/>
    <property type="match status" value="1"/>
</dbReference>
<reference evidence="6 7" key="1">
    <citation type="submission" date="2019-11" db="EMBL/GenBank/DDBJ databases">
        <title>Genome sequence of Moorella glycerini DSM11254.</title>
        <authorList>
            <person name="Poehlein A."/>
            <person name="Boeer T."/>
            <person name="Daniel R."/>
        </authorList>
    </citation>
    <scope>NUCLEOTIDE SEQUENCE [LARGE SCALE GENOMIC DNA]</scope>
    <source>
        <strain evidence="6 7">DSM 11254</strain>
    </source>
</reference>
<dbReference type="OrthoDB" id="9783599at2"/>
<dbReference type="GO" id="GO:0008705">
    <property type="term" value="F:methionine synthase activity"/>
    <property type="evidence" value="ECO:0007669"/>
    <property type="project" value="UniProtKB-EC"/>
</dbReference>
<organism evidence="6 7">
    <name type="scientific">Neomoorella glycerini</name>
    <dbReference type="NCBI Taxonomy" id="55779"/>
    <lineage>
        <taxon>Bacteria</taxon>
        <taxon>Bacillati</taxon>
        <taxon>Bacillota</taxon>
        <taxon>Clostridia</taxon>
        <taxon>Neomoorellales</taxon>
        <taxon>Neomoorellaceae</taxon>
        <taxon>Neomoorella</taxon>
    </lineage>
</organism>